<evidence type="ECO:0000313" key="23">
    <source>
        <dbReference type="Proteomes" id="UP000678499"/>
    </source>
</evidence>
<dbReference type="PROSITE" id="PS51192">
    <property type="entry name" value="HELICASE_ATP_BIND_1"/>
    <property type="match status" value="1"/>
</dbReference>
<sequence>MDSSKGSVNAGSSLRNFRIQRQPLADSPNLSENSNREQISSTKRAQIMSSNESDDSVGFQSTQKRRRVVFSSDDDGDNESRTNRTESAGDIVPDSELVESQIEELKKSFPQISDLDVQDALKEAEWNVEDAAVRLRQKAARNNSSKKNDVKKKGRVRVNSEDSDDDGPNGGDFDAEDEDDGYRMESRKVYDSDDSDDESLLEDRADRNEVVEFLEIATKEELSCMIGSSSKKADVIIEMRPLANWADLVLKIRSHKSVSLDILNSVKDTLKVRRDVARLLSKCERISVTLQSAVERLMNNSEDVPKSESRDLFGQPSLLNREMKLTQYQILGLNWLNLMRKNKLNGILADEMGLGKTIQVIAFVALIHEQGDVGPHLIIVPPSTLDNWVREFGLWCPSLEICTYVGSQIERKQLRISLNEILSGKSDDAYPNVIITTYNTATSTPEDKVFVKRMPFHYVIFDEAHMLKNCATQRFEHLMRIQAKRRILLTGTPMQNSLRELMSLLIFVMPNMFASHRTQLLKTFALYPRGADGTDADENLNTRSNYERERIQQARRIMNPFILRRLKKDVLRDLPPKSEEVIRAPMDAHQQKLYDKFLKSVRDDVTAAKENGTLTGGGGIAIMMQLRKLANHPLLMRFHYDTAKLRTLTKLLLREPVNERSTFDVVLEELSMMSDFEINSTLRMYPNFKEHCLPDSQLCSSGKLQALDRILPGLIEQGTKALLFSQFVIVLNILEAYIKIRGYRYVRFDGSTPREERQRLIDEFNNDPKLFIFLLTTRSGGQGINLTGANTVILHDVDFNPHNDKQAEDRCHRVGQKKPVRVIRLISKDTIEEGMYRLAQEKLKLEEDLGGRTAAEEEGGEDVKPDSKDVVRLLHDYLRMDVIPNGMPK</sequence>
<evidence type="ECO:0000259" key="19">
    <source>
        <dbReference type="PROSITE" id="PS51140"/>
    </source>
</evidence>
<dbReference type="PROSITE" id="PS51140">
    <property type="entry name" value="CUE"/>
    <property type="match status" value="1"/>
</dbReference>
<evidence type="ECO:0000256" key="2">
    <source>
        <dbReference type="ARBA" id="ARBA00004286"/>
    </source>
</evidence>
<dbReference type="PROSITE" id="PS51194">
    <property type="entry name" value="HELICASE_CTER"/>
    <property type="match status" value="1"/>
</dbReference>
<evidence type="ECO:0000256" key="5">
    <source>
        <dbReference type="ARBA" id="ARBA00022454"/>
    </source>
</evidence>
<keyword evidence="6" id="KW-0547">Nucleotide-binding</keyword>
<keyword evidence="23" id="KW-1185">Reference proteome</keyword>
<dbReference type="Pfam" id="PF00271">
    <property type="entry name" value="Helicase_C"/>
    <property type="match status" value="1"/>
</dbReference>
<comment type="subcellular location">
    <subcellularLocation>
        <location evidence="2">Chromosome</location>
    </subcellularLocation>
    <subcellularLocation>
        <location evidence="1">Nucleus</location>
    </subcellularLocation>
</comment>
<dbReference type="InterPro" id="IPR038718">
    <property type="entry name" value="SNF2-like_sf"/>
</dbReference>
<dbReference type="SMART" id="SM00490">
    <property type="entry name" value="HELICc"/>
    <property type="match status" value="1"/>
</dbReference>
<feature type="domain" description="Helicase ATP-binding" evidence="20">
    <location>
        <begin position="337"/>
        <end position="511"/>
    </location>
</feature>
<dbReference type="InterPro" id="IPR027417">
    <property type="entry name" value="P-loop_NTPase"/>
</dbReference>
<dbReference type="GO" id="GO:0005694">
    <property type="term" value="C:chromosome"/>
    <property type="evidence" value="ECO:0007669"/>
    <property type="project" value="UniProtKB-SubCell"/>
</dbReference>
<keyword evidence="11" id="KW-0156">Chromatin regulator</keyword>
<organism evidence="22">
    <name type="scientific">Notodromas monacha</name>
    <dbReference type="NCBI Taxonomy" id="399045"/>
    <lineage>
        <taxon>Eukaryota</taxon>
        <taxon>Metazoa</taxon>
        <taxon>Ecdysozoa</taxon>
        <taxon>Arthropoda</taxon>
        <taxon>Crustacea</taxon>
        <taxon>Oligostraca</taxon>
        <taxon>Ostracoda</taxon>
        <taxon>Podocopa</taxon>
        <taxon>Podocopida</taxon>
        <taxon>Cypridocopina</taxon>
        <taxon>Cypridoidea</taxon>
        <taxon>Cyprididae</taxon>
        <taxon>Notodromas</taxon>
    </lineage>
</organism>
<dbReference type="CDD" id="cd18793">
    <property type="entry name" value="SF2_C_SNF"/>
    <property type="match status" value="1"/>
</dbReference>
<dbReference type="GO" id="GO:0016787">
    <property type="term" value="F:hydrolase activity"/>
    <property type="evidence" value="ECO:0007669"/>
    <property type="project" value="UniProtKB-KW"/>
</dbReference>
<feature type="compositionally biased region" description="Basic and acidic residues" evidence="18">
    <location>
        <begin position="181"/>
        <end position="191"/>
    </location>
</feature>
<keyword evidence="8" id="KW-0378">Hydrolase</keyword>
<dbReference type="GO" id="GO:0005634">
    <property type="term" value="C:nucleus"/>
    <property type="evidence" value="ECO:0007669"/>
    <property type="project" value="UniProtKB-SubCell"/>
</dbReference>
<keyword evidence="5" id="KW-0158">Chromosome</keyword>
<evidence type="ECO:0000256" key="16">
    <source>
        <dbReference type="ARBA" id="ARBA00059294"/>
    </source>
</evidence>
<evidence type="ECO:0000256" key="10">
    <source>
        <dbReference type="ARBA" id="ARBA00022840"/>
    </source>
</evidence>
<dbReference type="Pfam" id="PF00176">
    <property type="entry name" value="SNF2-rel_dom"/>
    <property type="match status" value="1"/>
</dbReference>
<evidence type="ECO:0000256" key="8">
    <source>
        <dbReference type="ARBA" id="ARBA00022801"/>
    </source>
</evidence>
<keyword evidence="14" id="KW-0539">Nucleus</keyword>
<dbReference type="AlphaFoldDB" id="A0A7R9BQD7"/>
<comment type="similarity">
    <text evidence="3">Belongs to the SNF2/RAD54 helicase family.</text>
</comment>
<dbReference type="GO" id="GO:0006281">
    <property type="term" value="P:DNA repair"/>
    <property type="evidence" value="ECO:0007669"/>
    <property type="project" value="UniProtKB-KW"/>
</dbReference>
<dbReference type="Proteomes" id="UP000678499">
    <property type="component" value="Unassembled WGS sequence"/>
</dbReference>
<dbReference type="GO" id="GO:0003677">
    <property type="term" value="F:DNA binding"/>
    <property type="evidence" value="ECO:0007669"/>
    <property type="project" value="UniProtKB-KW"/>
</dbReference>
<evidence type="ECO:0000256" key="6">
    <source>
        <dbReference type="ARBA" id="ARBA00022741"/>
    </source>
</evidence>
<dbReference type="GO" id="GO:0043130">
    <property type="term" value="F:ubiquitin binding"/>
    <property type="evidence" value="ECO:0007669"/>
    <property type="project" value="InterPro"/>
</dbReference>
<keyword evidence="13" id="KW-0234">DNA repair</keyword>
<dbReference type="GO" id="GO:0005524">
    <property type="term" value="F:ATP binding"/>
    <property type="evidence" value="ECO:0007669"/>
    <property type="project" value="UniProtKB-KW"/>
</dbReference>
<keyword evidence="7" id="KW-0227">DNA damage</keyword>
<evidence type="ECO:0000256" key="3">
    <source>
        <dbReference type="ARBA" id="ARBA00007025"/>
    </source>
</evidence>
<dbReference type="Gene3D" id="3.40.50.300">
    <property type="entry name" value="P-loop containing nucleotide triphosphate hydrolases"/>
    <property type="match status" value="1"/>
</dbReference>
<dbReference type="GO" id="GO:0006325">
    <property type="term" value="P:chromatin organization"/>
    <property type="evidence" value="ECO:0007669"/>
    <property type="project" value="UniProtKB-KW"/>
</dbReference>
<feature type="region of interest" description="Disordered" evidence="18">
    <location>
        <begin position="137"/>
        <end position="202"/>
    </location>
</feature>
<feature type="compositionally biased region" description="Acidic residues" evidence="18">
    <location>
        <begin position="161"/>
        <end position="180"/>
    </location>
</feature>
<evidence type="ECO:0000256" key="14">
    <source>
        <dbReference type="ARBA" id="ARBA00023242"/>
    </source>
</evidence>
<comment type="function">
    <text evidence="16">DNA helicase that possesses intrinsic ATP-dependent nucleosome-remodeling activity and is both required for DNA repair and heterochromatin organization. Promotes DNA end resection of double-strand breaks (DSBs) following DNA damage: probably acts by weakening histone DNA interactions in nucleosomes flanking DSBs.</text>
</comment>
<dbReference type="Gene3D" id="3.40.50.10810">
    <property type="entry name" value="Tandem AAA-ATPase domain"/>
    <property type="match status" value="1"/>
</dbReference>
<proteinExistence type="inferred from homology"/>
<dbReference type="InterPro" id="IPR049730">
    <property type="entry name" value="SNF2/RAD54-like_C"/>
</dbReference>
<evidence type="ECO:0000256" key="18">
    <source>
        <dbReference type="SAM" id="MobiDB-lite"/>
    </source>
</evidence>
<dbReference type="EC" id="3.6.4.12" evidence="4"/>
<dbReference type="SMART" id="SM00487">
    <property type="entry name" value="DEXDc"/>
    <property type="match status" value="1"/>
</dbReference>
<evidence type="ECO:0000259" key="20">
    <source>
        <dbReference type="PROSITE" id="PS51192"/>
    </source>
</evidence>
<name>A0A7R9BQD7_9CRUS</name>
<keyword evidence="9" id="KW-0347">Helicase</keyword>
<protein>
    <recommendedName>
        <fullName evidence="17">SWI/SNF-related matrix-associated actin-dependent regulator of chromatin subfamily A containing DEAD/H box 1 homolog</fullName>
        <ecNumber evidence="4">3.6.4.12</ecNumber>
    </recommendedName>
</protein>
<dbReference type="InterPro" id="IPR014001">
    <property type="entry name" value="Helicase_ATP-bd"/>
</dbReference>
<dbReference type="PANTHER" id="PTHR10799">
    <property type="entry name" value="SNF2/RAD54 HELICASE FAMILY"/>
    <property type="match status" value="1"/>
</dbReference>
<reference evidence="22" key="1">
    <citation type="submission" date="2020-11" db="EMBL/GenBank/DDBJ databases">
        <authorList>
            <person name="Tran Van P."/>
        </authorList>
    </citation>
    <scope>NUCLEOTIDE SEQUENCE</scope>
</reference>
<dbReference type="InterPro" id="IPR000330">
    <property type="entry name" value="SNF2_N"/>
</dbReference>
<evidence type="ECO:0000256" key="7">
    <source>
        <dbReference type="ARBA" id="ARBA00022763"/>
    </source>
</evidence>
<dbReference type="FunFam" id="3.40.50.10810:FF:000014">
    <property type="entry name" value="SWI/SNF-related matrix-associated actin-dependent regulator of chromatin subfamily A containing DEAD/H box 1"/>
    <property type="match status" value="1"/>
</dbReference>
<evidence type="ECO:0000313" key="22">
    <source>
        <dbReference type="EMBL" id="CAD7278257.1"/>
    </source>
</evidence>
<comment type="catalytic activity">
    <reaction evidence="15">
        <text>ATP + H2O = ADP + phosphate + H(+)</text>
        <dbReference type="Rhea" id="RHEA:13065"/>
        <dbReference type="ChEBI" id="CHEBI:15377"/>
        <dbReference type="ChEBI" id="CHEBI:15378"/>
        <dbReference type="ChEBI" id="CHEBI:30616"/>
        <dbReference type="ChEBI" id="CHEBI:43474"/>
        <dbReference type="ChEBI" id="CHEBI:456216"/>
        <dbReference type="EC" id="3.6.4.12"/>
    </reaction>
    <physiologicalReaction direction="left-to-right" evidence="15">
        <dbReference type="Rhea" id="RHEA:13066"/>
    </physiologicalReaction>
</comment>
<feature type="region of interest" description="Disordered" evidence="18">
    <location>
        <begin position="1"/>
        <end position="99"/>
    </location>
</feature>
<dbReference type="GO" id="GO:0003678">
    <property type="term" value="F:DNA helicase activity"/>
    <property type="evidence" value="ECO:0007669"/>
    <property type="project" value="UniProtKB-EC"/>
</dbReference>
<evidence type="ECO:0000259" key="21">
    <source>
        <dbReference type="PROSITE" id="PS51194"/>
    </source>
</evidence>
<evidence type="ECO:0000256" key="4">
    <source>
        <dbReference type="ARBA" id="ARBA00012551"/>
    </source>
</evidence>
<gene>
    <name evidence="22" type="ORF">NMOB1V02_LOCUS5966</name>
</gene>
<feature type="domain" description="Helicase C-terminal" evidence="21">
    <location>
        <begin position="706"/>
        <end position="871"/>
    </location>
</feature>
<dbReference type="EMBL" id="OA883205">
    <property type="protein sequence ID" value="CAD7278257.1"/>
    <property type="molecule type" value="Genomic_DNA"/>
</dbReference>
<accession>A0A7R9BQD7</accession>
<dbReference type="InterPro" id="IPR003892">
    <property type="entry name" value="CUE"/>
</dbReference>
<dbReference type="EMBL" id="CAJPEX010001168">
    <property type="protein sequence ID" value="CAG0918409.1"/>
    <property type="molecule type" value="Genomic_DNA"/>
</dbReference>
<evidence type="ECO:0000256" key="17">
    <source>
        <dbReference type="ARBA" id="ARBA00069890"/>
    </source>
</evidence>
<evidence type="ECO:0000256" key="12">
    <source>
        <dbReference type="ARBA" id="ARBA00023125"/>
    </source>
</evidence>
<evidence type="ECO:0000256" key="15">
    <source>
        <dbReference type="ARBA" id="ARBA00048432"/>
    </source>
</evidence>
<dbReference type="CDD" id="cd14279">
    <property type="entry name" value="CUE"/>
    <property type="match status" value="1"/>
</dbReference>
<keyword evidence="10" id="KW-0067">ATP-binding</keyword>
<dbReference type="SUPFAM" id="SSF52540">
    <property type="entry name" value="P-loop containing nucleoside triphosphate hydrolases"/>
    <property type="match status" value="2"/>
</dbReference>
<feature type="compositionally biased region" description="Polar residues" evidence="18">
    <location>
        <begin position="1"/>
        <end position="15"/>
    </location>
</feature>
<evidence type="ECO:0000256" key="13">
    <source>
        <dbReference type="ARBA" id="ARBA00023204"/>
    </source>
</evidence>
<evidence type="ECO:0000256" key="11">
    <source>
        <dbReference type="ARBA" id="ARBA00022853"/>
    </source>
</evidence>
<dbReference type="InterPro" id="IPR001650">
    <property type="entry name" value="Helicase_C-like"/>
</dbReference>
<feature type="compositionally biased region" description="Polar residues" evidence="18">
    <location>
        <begin position="28"/>
        <end position="51"/>
    </location>
</feature>
<dbReference type="OrthoDB" id="448448at2759"/>
<evidence type="ECO:0000256" key="9">
    <source>
        <dbReference type="ARBA" id="ARBA00022806"/>
    </source>
</evidence>
<evidence type="ECO:0000256" key="1">
    <source>
        <dbReference type="ARBA" id="ARBA00004123"/>
    </source>
</evidence>
<keyword evidence="12" id="KW-0238">DNA-binding</keyword>
<feature type="domain" description="CUE" evidence="19">
    <location>
        <begin position="97"/>
        <end position="140"/>
    </location>
</feature>